<evidence type="ECO:0000256" key="4">
    <source>
        <dbReference type="ARBA" id="ARBA00022833"/>
    </source>
</evidence>
<dbReference type="Proteomes" id="UP000249016">
    <property type="component" value="Unassembled WGS sequence"/>
</dbReference>
<comment type="cofactor">
    <cofactor evidence="1">
        <name>Zn(2+)</name>
        <dbReference type="ChEBI" id="CHEBI:29105"/>
    </cofactor>
</comment>
<dbReference type="RefSeq" id="WP_111348470.1">
    <property type="nucleotide sequence ID" value="NZ_QLII01000001.1"/>
</dbReference>
<dbReference type="Gene3D" id="3.40.50.10310">
    <property type="entry name" value="Creatininase"/>
    <property type="match status" value="1"/>
</dbReference>
<evidence type="ECO:0000256" key="1">
    <source>
        <dbReference type="ARBA" id="ARBA00001947"/>
    </source>
</evidence>
<proteinExistence type="inferred from homology"/>
<dbReference type="Pfam" id="PF02633">
    <property type="entry name" value="Creatininase"/>
    <property type="match status" value="1"/>
</dbReference>
<dbReference type="OrthoDB" id="9801445at2"/>
<dbReference type="InterPro" id="IPR003785">
    <property type="entry name" value="Creatininase/forma_Hydrolase"/>
</dbReference>
<comment type="caution">
    <text evidence="6">The sequence shown here is derived from an EMBL/GenBank/DDBJ whole genome shotgun (WGS) entry which is preliminary data.</text>
</comment>
<dbReference type="InterPro" id="IPR024087">
    <property type="entry name" value="Creatininase-like_sf"/>
</dbReference>
<evidence type="ECO:0000256" key="2">
    <source>
        <dbReference type="ARBA" id="ARBA00022723"/>
    </source>
</evidence>
<keyword evidence="4" id="KW-0862">Zinc</keyword>
<comment type="similarity">
    <text evidence="5">Belongs to the creatininase superfamily.</text>
</comment>
<accession>A0A327NUF2</accession>
<organism evidence="6 7">
    <name type="scientific">Spirosoma telluris</name>
    <dbReference type="NCBI Taxonomy" id="2183553"/>
    <lineage>
        <taxon>Bacteria</taxon>
        <taxon>Pseudomonadati</taxon>
        <taxon>Bacteroidota</taxon>
        <taxon>Cytophagia</taxon>
        <taxon>Cytophagales</taxon>
        <taxon>Cytophagaceae</taxon>
        <taxon>Spirosoma</taxon>
    </lineage>
</organism>
<dbReference type="AlphaFoldDB" id="A0A327NUF2"/>
<keyword evidence="7" id="KW-1185">Reference proteome</keyword>
<dbReference type="GO" id="GO:0016811">
    <property type="term" value="F:hydrolase activity, acting on carbon-nitrogen (but not peptide) bonds, in linear amides"/>
    <property type="evidence" value="ECO:0007669"/>
    <property type="project" value="TreeGrafter"/>
</dbReference>
<dbReference type="SUPFAM" id="SSF102215">
    <property type="entry name" value="Creatininase"/>
    <property type="match status" value="1"/>
</dbReference>
<dbReference type="GO" id="GO:0009231">
    <property type="term" value="P:riboflavin biosynthetic process"/>
    <property type="evidence" value="ECO:0007669"/>
    <property type="project" value="TreeGrafter"/>
</dbReference>
<protein>
    <submittedName>
        <fullName evidence="6">Creatininase family protein</fullName>
    </submittedName>
</protein>
<dbReference type="PANTHER" id="PTHR35005">
    <property type="entry name" value="3-DEHYDRO-SCYLLO-INOSOSE HYDROLASE"/>
    <property type="match status" value="1"/>
</dbReference>
<name>A0A327NUF2_9BACT</name>
<reference evidence="6 7" key="1">
    <citation type="submission" date="2018-06" db="EMBL/GenBank/DDBJ databases">
        <title>Spirosoma sp. HMF3257 Genome sequencing and assembly.</title>
        <authorList>
            <person name="Kang H."/>
            <person name="Cha I."/>
            <person name="Kim H."/>
            <person name="Kang J."/>
            <person name="Joh K."/>
        </authorList>
    </citation>
    <scope>NUCLEOTIDE SEQUENCE [LARGE SCALE GENOMIC DNA]</scope>
    <source>
        <strain evidence="6 7">HMF3257</strain>
    </source>
</reference>
<evidence type="ECO:0000313" key="7">
    <source>
        <dbReference type="Proteomes" id="UP000249016"/>
    </source>
</evidence>
<dbReference type="PANTHER" id="PTHR35005:SF1">
    <property type="entry name" value="2-AMINO-5-FORMYLAMINO-6-RIBOSYLAMINOPYRIMIDIN-4(3H)-ONE 5'-MONOPHOSPHATE DEFORMYLASE"/>
    <property type="match status" value="1"/>
</dbReference>
<evidence type="ECO:0000256" key="5">
    <source>
        <dbReference type="ARBA" id="ARBA00024029"/>
    </source>
</evidence>
<evidence type="ECO:0000313" key="6">
    <source>
        <dbReference type="EMBL" id="RAI77626.1"/>
    </source>
</evidence>
<gene>
    <name evidence="6" type="ORF">HMF3257_32100</name>
</gene>
<dbReference type="GO" id="GO:0046872">
    <property type="term" value="F:metal ion binding"/>
    <property type="evidence" value="ECO:0007669"/>
    <property type="project" value="UniProtKB-KW"/>
</dbReference>
<sequence length="267" mass="29338">MKFTDLSYPQINSHTDKVVMLPIAAIEQHGPHLSVSTDTDIVTQLALQAEKALPDTVLLCPTLPYGSSHHHLAFGGTMSLAPELYTQVIIDLVQSLVLSGHQRIVLLNGHGGNITPVKQALAVLSKRFDASHQPTIALATYWELAGSVFAGESPMESPALSHACEYETSLMLHLFPEKVWMDRVERAQRPDRNGYIGWEDDEPYRGVTVFKQTEFISGNGSSGEPQLGTPEKGKHLFDQAVMALVSFLESFKNWPLSSKLTPPQPSP</sequence>
<dbReference type="EMBL" id="QLII01000001">
    <property type="protein sequence ID" value="RAI77626.1"/>
    <property type="molecule type" value="Genomic_DNA"/>
</dbReference>
<evidence type="ECO:0000256" key="3">
    <source>
        <dbReference type="ARBA" id="ARBA00022801"/>
    </source>
</evidence>
<keyword evidence="2" id="KW-0479">Metal-binding</keyword>
<keyword evidence="3" id="KW-0378">Hydrolase</keyword>